<evidence type="ECO:0000313" key="2">
    <source>
        <dbReference type="Proteomes" id="UP001056384"/>
    </source>
</evidence>
<sequence length="248" mass="27667">MDLAIPGAAAAAPHQRAQLQNLPGELICAIASHVEAVPTNDRCSIRNVFRGFLAFRLACRDLEEHSRVRFISRYIKSIVVRASYGAIQQITKVFERPASCAKVLKITFKDREEHGGWAGLLGAFLEKLSNITAIHFSLSYRSVWAGTHALRALTILEPPVMSSLTLDGGYCSIVALENFLWRCAGCLRSLRLAYIRISADTAADFLAGIRDRLHLNTISIELASRDDRSLDNLFAGVQRSRETKWFRH</sequence>
<evidence type="ECO:0008006" key="3">
    <source>
        <dbReference type="Google" id="ProtNLM"/>
    </source>
</evidence>
<evidence type="ECO:0000313" key="1">
    <source>
        <dbReference type="EMBL" id="USW58786.1"/>
    </source>
</evidence>
<name>A0A9Q9EPH8_9PEZI</name>
<protein>
    <recommendedName>
        <fullName evidence="3">F-box domain-containing protein</fullName>
    </recommendedName>
</protein>
<accession>A0A9Q9EPH8</accession>
<reference evidence="1" key="1">
    <citation type="submission" date="2022-06" db="EMBL/GenBank/DDBJ databases">
        <title>Complete genome sequences of two strains of the flax pathogen Septoria linicola.</title>
        <authorList>
            <person name="Lapalu N."/>
            <person name="Simon A."/>
            <person name="Demenou B."/>
            <person name="Paumier D."/>
            <person name="Guillot M.-P."/>
            <person name="Gout L."/>
            <person name="Valade R."/>
        </authorList>
    </citation>
    <scope>NUCLEOTIDE SEQUENCE</scope>
    <source>
        <strain evidence="1">SE15195</strain>
    </source>
</reference>
<dbReference type="AlphaFoldDB" id="A0A9Q9EPH8"/>
<dbReference type="EMBL" id="CP099428">
    <property type="protein sequence ID" value="USW58786.1"/>
    <property type="molecule type" value="Genomic_DNA"/>
</dbReference>
<dbReference type="Proteomes" id="UP001056384">
    <property type="component" value="Chromosome 11"/>
</dbReference>
<organism evidence="1 2">
    <name type="scientific">Septoria linicola</name>
    <dbReference type="NCBI Taxonomy" id="215465"/>
    <lineage>
        <taxon>Eukaryota</taxon>
        <taxon>Fungi</taxon>
        <taxon>Dikarya</taxon>
        <taxon>Ascomycota</taxon>
        <taxon>Pezizomycotina</taxon>
        <taxon>Dothideomycetes</taxon>
        <taxon>Dothideomycetidae</taxon>
        <taxon>Mycosphaerellales</taxon>
        <taxon>Mycosphaerellaceae</taxon>
        <taxon>Septoria</taxon>
    </lineage>
</organism>
<gene>
    <name evidence="1" type="ORF">Slin15195_G121050</name>
</gene>
<proteinExistence type="predicted"/>
<keyword evidence="2" id="KW-1185">Reference proteome</keyword>